<dbReference type="Pfam" id="PF14874">
    <property type="entry name" value="PapD-like"/>
    <property type="match status" value="1"/>
</dbReference>
<evidence type="ECO:0000259" key="7">
    <source>
        <dbReference type="Pfam" id="PF22544"/>
    </source>
</evidence>
<dbReference type="Proteomes" id="UP001178507">
    <property type="component" value="Unassembled WGS sequence"/>
</dbReference>
<dbReference type="PANTHER" id="PTHR22538">
    <property type="entry name" value="CILIA- AND FLAGELLA-ASSOCIATED PROTEIN 74"/>
    <property type="match status" value="1"/>
</dbReference>
<proteinExistence type="predicted"/>
<dbReference type="PANTHER" id="PTHR22538:SF0">
    <property type="entry name" value="CILIA- AND FLAGELLA-ASSOCIATED PROTEIN 74"/>
    <property type="match status" value="1"/>
</dbReference>
<reference evidence="8" key="1">
    <citation type="submission" date="2023-08" db="EMBL/GenBank/DDBJ databases">
        <authorList>
            <person name="Chen Y."/>
            <person name="Shah S."/>
            <person name="Dougan E. K."/>
            <person name="Thang M."/>
            <person name="Chan C."/>
        </authorList>
    </citation>
    <scope>NUCLEOTIDE SEQUENCE</scope>
</reference>
<evidence type="ECO:0000256" key="2">
    <source>
        <dbReference type="ARBA" id="ARBA00004496"/>
    </source>
</evidence>
<accession>A0AA36JQ13</accession>
<evidence type="ECO:0000256" key="3">
    <source>
        <dbReference type="ARBA" id="ARBA00022490"/>
    </source>
</evidence>
<evidence type="ECO:0000313" key="8">
    <source>
        <dbReference type="EMBL" id="CAJ1409096.1"/>
    </source>
</evidence>
<gene>
    <name evidence="8" type="ORF">EVOR1521_LOCUS30275</name>
</gene>
<dbReference type="EMBL" id="CAUJNA010003750">
    <property type="protein sequence ID" value="CAJ1409096.1"/>
    <property type="molecule type" value="Genomic_DNA"/>
</dbReference>
<evidence type="ECO:0000256" key="4">
    <source>
        <dbReference type="ARBA" id="ARBA00023069"/>
    </source>
</evidence>
<evidence type="ECO:0000256" key="1">
    <source>
        <dbReference type="ARBA" id="ARBA00004138"/>
    </source>
</evidence>
<sequence length="306" mass="34196">MDHKIIFKVITGDLCARDFVVPCTGQGLSPALEFSETKLDLASIPVNSSSRESVIVTNVSKVPQSINLLMPEYELSTLKATPVCCTLAPQESKRLQIEFKPSQEFVDLLKLPPKEAKPEEAADEDAAEEEDPEAEAEEHRRHLLTDIRMHGGRRWQAEGGTVHSSWRLPICFRPASLRDTRDQMVFLGVNTCVLPSVLALTPQKLDFGDITAGQRQVLPLVITNLSTEGPQELHMEALPENQCFTVLNAPRSVGDRPFQFMIEFKPQLVQIYQCMLSLRTQNTRVQVPLRGKGVCPVLKIEPQEMA</sequence>
<dbReference type="AlphaFoldDB" id="A0AA36JQ13"/>
<dbReference type="InterPro" id="IPR013783">
    <property type="entry name" value="Ig-like_fold"/>
</dbReference>
<feature type="compositionally biased region" description="Acidic residues" evidence="6">
    <location>
        <begin position="121"/>
        <end position="136"/>
    </location>
</feature>
<keyword evidence="9" id="KW-1185">Reference proteome</keyword>
<name>A0AA36JQ13_9DINO</name>
<dbReference type="Pfam" id="PF22544">
    <property type="entry name" value="HYDIN_VesB_CFA65-like_Ig"/>
    <property type="match status" value="1"/>
</dbReference>
<protein>
    <recommendedName>
        <fullName evidence="7">HYDIN/VesB/CFA65-like Ig-like domain-containing protein</fullName>
    </recommendedName>
</protein>
<keyword evidence="3" id="KW-0963">Cytoplasm</keyword>
<organism evidence="8 9">
    <name type="scientific">Effrenium voratum</name>
    <dbReference type="NCBI Taxonomy" id="2562239"/>
    <lineage>
        <taxon>Eukaryota</taxon>
        <taxon>Sar</taxon>
        <taxon>Alveolata</taxon>
        <taxon>Dinophyceae</taxon>
        <taxon>Suessiales</taxon>
        <taxon>Symbiodiniaceae</taxon>
        <taxon>Effrenium</taxon>
    </lineage>
</organism>
<evidence type="ECO:0000256" key="5">
    <source>
        <dbReference type="ARBA" id="ARBA00023273"/>
    </source>
</evidence>
<feature type="domain" description="HYDIN/VesB/CFA65-like Ig-like" evidence="7">
    <location>
        <begin position="30"/>
        <end position="102"/>
    </location>
</feature>
<dbReference type="InterPro" id="IPR053879">
    <property type="entry name" value="HYDIN_VesB_CFA65-like_Ig"/>
</dbReference>
<dbReference type="GO" id="GO:0005737">
    <property type="term" value="C:cytoplasm"/>
    <property type="evidence" value="ECO:0007669"/>
    <property type="project" value="UniProtKB-SubCell"/>
</dbReference>
<feature type="region of interest" description="Disordered" evidence="6">
    <location>
        <begin position="110"/>
        <end position="139"/>
    </location>
</feature>
<dbReference type="Gene3D" id="2.60.40.10">
    <property type="entry name" value="Immunoglobulins"/>
    <property type="match status" value="2"/>
</dbReference>
<evidence type="ECO:0000256" key="6">
    <source>
        <dbReference type="SAM" id="MobiDB-lite"/>
    </source>
</evidence>
<keyword evidence="5" id="KW-0966">Cell projection</keyword>
<dbReference type="GO" id="GO:0005929">
    <property type="term" value="C:cilium"/>
    <property type="evidence" value="ECO:0007669"/>
    <property type="project" value="UniProtKB-SubCell"/>
</dbReference>
<comment type="caution">
    <text evidence="8">The sequence shown here is derived from an EMBL/GenBank/DDBJ whole genome shotgun (WGS) entry which is preliminary data.</text>
</comment>
<comment type="subcellular location">
    <subcellularLocation>
        <location evidence="1">Cell projection</location>
        <location evidence="1">Cilium</location>
    </subcellularLocation>
    <subcellularLocation>
        <location evidence="2">Cytoplasm</location>
    </subcellularLocation>
</comment>
<evidence type="ECO:0000313" key="9">
    <source>
        <dbReference type="Proteomes" id="UP001178507"/>
    </source>
</evidence>
<keyword evidence="4" id="KW-0969">Cilium</keyword>